<keyword evidence="2" id="KW-0472">Membrane</keyword>
<dbReference type="EMBL" id="GG666583">
    <property type="protein sequence ID" value="EEN51999.1"/>
    <property type="molecule type" value="Genomic_DNA"/>
</dbReference>
<evidence type="ECO:0000256" key="2">
    <source>
        <dbReference type="SAM" id="Phobius"/>
    </source>
</evidence>
<dbReference type="PANTHER" id="PTHR24637">
    <property type="entry name" value="COLLAGEN"/>
    <property type="match status" value="1"/>
</dbReference>
<dbReference type="Pfam" id="PF01391">
    <property type="entry name" value="Collagen"/>
    <property type="match status" value="1"/>
</dbReference>
<dbReference type="InterPro" id="IPR008160">
    <property type="entry name" value="Collagen"/>
</dbReference>
<name>C3Z586_BRAFL</name>
<dbReference type="Gene3D" id="1.20.5.320">
    <property type="entry name" value="6-Phosphogluconate Dehydrogenase, domain 3"/>
    <property type="match status" value="1"/>
</dbReference>
<sequence>MSSEKMLVTGAQVPGCDRRRRGEHHSLKVAMGFLMGGLAVSLMFQVTTMYNAKYDQNVAVLRERIAILETRVQDMSISGWTQGTQESETGTTGTEAHLDSHKRAKRQSVSGVPSVIGPCREGKDGRDGRDGRDGTPGAQGPPGCCHDNGSYGLPGPPGPEGPPGLPGSVNQSSTDYYNYYDEMAQSICTAATNQPSFIFAIRRDCRSNGDGLTCNAMCTSRRAAMIAAVSKQGSTSACIDAITLYKNRPVLSPDHQAGAGKIGLAAYHYFSGGCSWRANHCGPNYCCCRLLP</sequence>
<organism>
    <name type="scientific">Branchiostoma floridae</name>
    <name type="common">Florida lancelet</name>
    <name type="synonym">Amphioxus</name>
    <dbReference type="NCBI Taxonomy" id="7739"/>
    <lineage>
        <taxon>Eukaryota</taxon>
        <taxon>Metazoa</taxon>
        <taxon>Chordata</taxon>
        <taxon>Cephalochordata</taxon>
        <taxon>Leptocardii</taxon>
        <taxon>Amphioxiformes</taxon>
        <taxon>Branchiostomatidae</taxon>
        <taxon>Branchiostoma</taxon>
    </lineage>
</organism>
<accession>C3Z586</accession>
<gene>
    <name evidence="3" type="ORF">BRAFLDRAFT_84061</name>
</gene>
<keyword evidence="2" id="KW-1133">Transmembrane helix</keyword>
<protein>
    <submittedName>
        <fullName evidence="3">Uncharacterized protein</fullName>
    </submittedName>
</protein>
<dbReference type="PANTHER" id="PTHR24637:SF421">
    <property type="entry name" value="CUTICLE COLLAGEN DPY-2"/>
    <property type="match status" value="1"/>
</dbReference>
<feature type="compositionally biased region" description="Basic and acidic residues" evidence="1">
    <location>
        <begin position="120"/>
        <end position="133"/>
    </location>
</feature>
<evidence type="ECO:0000313" key="3">
    <source>
        <dbReference type="EMBL" id="EEN51999.1"/>
    </source>
</evidence>
<feature type="compositionally biased region" description="Low complexity" evidence="1">
    <location>
        <begin position="81"/>
        <end position="95"/>
    </location>
</feature>
<feature type="compositionally biased region" description="Pro residues" evidence="1">
    <location>
        <begin position="154"/>
        <end position="165"/>
    </location>
</feature>
<feature type="transmembrane region" description="Helical" evidence="2">
    <location>
        <begin position="29"/>
        <end position="50"/>
    </location>
</feature>
<dbReference type="InParanoid" id="C3Z586"/>
<evidence type="ECO:0000256" key="1">
    <source>
        <dbReference type="SAM" id="MobiDB-lite"/>
    </source>
</evidence>
<feature type="region of interest" description="Disordered" evidence="1">
    <location>
        <begin position="79"/>
        <end position="170"/>
    </location>
</feature>
<dbReference type="AlphaFoldDB" id="C3Z586"/>
<keyword evidence="2" id="KW-0812">Transmembrane</keyword>
<dbReference type="eggNOG" id="ENOG502SX5V">
    <property type="taxonomic scope" value="Eukaryota"/>
</dbReference>
<proteinExistence type="predicted"/>
<reference evidence="3" key="1">
    <citation type="journal article" date="2008" name="Nature">
        <title>The amphioxus genome and the evolution of the chordate karyotype.</title>
        <authorList>
            <consortium name="US DOE Joint Genome Institute (JGI-PGF)"/>
            <person name="Putnam N.H."/>
            <person name="Butts T."/>
            <person name="Ferrier D.E.K."/>
            <person name="Furlong R.F."/>
            <person name="Hellsten U."/>
            <person name="Kawashima T."/>
            <person name="Robinson-Rechavi M."/>
            <person name="Shoguchi E."/>
            <person name="Terry A."/>
            <person name="Yu J.-K."/>
            <person name="Benito-Gutierrez E.L."/>
            <person name="Dubchak I."/>
            <person name="Garcia-Fernandez J."/>
            <person name="Gibson-Brown J.J."/>
            <person name="Grigoriev I.V."/>
            <person name="Horton A.C."/>
            <person name="de Jong P.J."/>
            <person name="Jurka J."/>
            <person name="Kapitonov V.V."/>
            <person name="Kohara Y."/>
            <person name="Kuroki Y."/>
            <person name="Lindquist E."/>
            <person name="Lucas S."/>
            <person name="Osoegawa K."/>
            <person name="Pennacchio L.A."/>
            <person name="Salamov A.A."/>
            <person name="Satou Y."/>
            <person name="Sauka-Spengler T."/>
            <person name="Schmutz J."/>
            <person name="Shin-I T."/>
            <person name="Toyoda A."/>
            <person name="Bronner-Fraser M."/>
            <person name="Fujiyama A."/>
            <person name="Holland L.Z."/>
            <person name="Holland P.W.H."/>
            <person name="Satoh N."/>
            <person name="Rokhsar D.S."/>
        </authorList>
    </citation>
    <scope>NUCLEOTIDE SEQUENCE [LARGE SCALE GENOMIC DNA]</scope>
    <source>
        <strain evidence="3">S238N-H82</strain>
        <tissue evidence="3">Testes</tissue>
    </source>
</reference>